<dbReference type="GeneID" id="87922078"/>
<dbReference type="InterPro" id="IPR000873">
    <property type="entry name" value="AMP-dep_synth/lig_dom"/>
</dbReference>
<dbReference type="Pfam" id="PF00501">
    <property type="entry name" value="AMP-binding"/>
    <property type="match status" value="1"/>
</dbReference>
<sequence length="624" mass="68882">MFSLAYSLGGIGSMAISGLYAIFRRRPSKEPALHNDVAAVIEKFPNDAIFNRLRQLSIERPNLLFHDDYGVDANYNDMIRDVIHIRRILQKQLPASSFDENGLLRKDVSSIAFLAFSGYYFIVSFLAIVALGGVCVPLSTGLSAEEASFFLKKTKAICILAEPNTLDMAVKFRDEAQNQNNQTLNLIHLSRAQPESNTNPITWEIDKELTFSPTSGCLVLFTSGTTGLPKGVFLPRQMFHFTEAPPPQEVVYLASCPVHWVGGTGLIDSVLNGENLHMMKADSEPADFWEILRGGKITDMSVSPTLLRRLVEYYHNSICHLPSEDPEAYVNGSRSLKSVFTSGSMLNPSTAQLFTDLTGTVLRNGYGITEMGGGVMATPEGSAISEGYVGRPFPGVTVKLSEGDCGEILVKSPTMFIGYFDDEKATSACFNDEGFYKTGDRAHRIGEDYYFDGRMSCDCVFPPQFKGFTGAHPTDNERLGLRFHEYTISVLELEQRLADLAYVCEAHVLPVRDHHAGGLAAALVRLCKQDADEEARNITLRTIREDLAGAGVVSYKLPTLLRIIPDGEQVPHTASGKAQKTEALRRYFNIVGHLPDGYEHEGVEYWGNKLDLATSARLFDWGGL</sequence>
<dbReference type="AlphaFoldDB" id="A0AAE1J268"/>
<evidence type="ECO:0000313" key="4">
    <source>
        <dbReference type="EMBL" id="KAK4068195.1"/>
    </source>
</evidence>
<proteinExistence type="inferred from homology"/>
<organism evidence="4 5">
    <name type="scientific">Trichoderma aggressivum f. europaeum</name>
    <dbReference type="NCBI Taxonomy" id="173218"/>
    <lineage>
        <taxon>Eukaryota</taxon>
        <taxon>Fungi</taxon>
        <taxon>Dikarya</taxon>
        <taxon>Ascomycota</taxon>
        <taxon>Pezizomycotina</taxon>
        <taxon>Sordariomycetes</taxon>
        <taxon>Hypocreomycetidae</taxon>
        <taxon>Hypocreales</taxon>
        <taxon>Hypocreaceae</taxon>
        <taxon>Trichoderma</taxon>
    </lineage>
</organism>
<keyword evidence="2" id="KW-1133">Transmembrane helix</keyword>
<dbReference type="RefSeq" id="XP_062753495.1">
    <property type="nucleotide sequence ID" value="XM_062902174.1"/>
</dbReference>
<dbReference type="InterPro" id="IPR042099">
    <property type="entry name" value="ANL_N_sf"/>
</dbReference>
<name>A0AAE1J268_9HYPO</name>
<evidence type="ECO:0000259" key="3">
    <source>
        <dbReference type="Pfam" id="PF00501"/>
    </source>
</evidence>
<comment type="similarity">
    <text evidence="1">Belongs to the ATP-dependent AMP-binding enzyme family.</text>
</comment>
<evidence type="ECO:0000256" key="1">
    <source>
        <dbReference type="ARBA" id="ARBA00006432"/>
    </source>
</evidence>
<dbReference type="PROSITE" id="PS00455">
    <property type="entry name" value="AMP_BINDING"/>
    <property type="match status" value="1"/>
</dbReference>
<dbReference type="EMBL" id="JAWRVG010000033">
    <property type="protein sequence ID" value="KAK4068195.1"/>
    <property type="molecule type" value="Genomic_DNA"/>
</dbReference>
<feature type="transmembrane region" description="Helical" evidence="2">
    <location>
        <begin position="6"/>
        <end position="23"/>
    </location>
</feature>
<protein>
    <recommendedName>
        <fullName evidence="3">AMP-dependent synthetase/ligase domain-containing protein</fullName>
    </recommendedName>
</protein>
<keyword evidence="5" id="KW-1185">Reference proteome</keyword>
<comment type="caution">
    <text evidence="4">The sequence shown here is derived from an EMBL/GenBank/DDBJ whole genome shotgun (WGS) entry which is preliminary data.</text>
</comment>
<evidence type="ECO:0000256" key="2">
    <source>
        <dbReference type="SAM" id="Phobius"/>
    </source>
</evidence>
<keyword evidence="2" id="KW-0812">Transmembrane</keyword>
<dbReference type="SUPFAM" id="SSF56801">
    <property type="entry name" value="Acetyl-CoA synthetase-like"/>
    <property type="match status" value="1"/>
</dbReference>
<dbReference type="Proteomes" id="UP001273209">
    <property type="component" value="Unassembled WGS sequence"/>
</dbReference>
<dbReference type="Gene3D" id="3.30.300.30">
    <property type="match status" value="1"/>
</dbReference>
<dbReference type="PANTHER" id="PTHR43201:SF8">
    <property type="entry name" value="ACYL-COA SYNTHETASE FAMILY MEMBER 3"/>
    <property type="match status" value="1"/>
</dbReference>
<keyword evidence="2" id="KW-0472">Membrane</keyword>
<dbReference type="InterPro" id="IPR045851">
    <property type="entry name" value="AMP-bd_C_sf"/>
</dbReference>
<feature type="domain" description="AMP-dependent synthetase/ligase" evidence="3">
    <location>
        <begin position="95"/>
        <end position="420"/>
    </location>
</feature>
<dbReference type="GO" id="GO:0006631">
    <property type="term" value="P:fatty acid metabolic process"/>
    <property type="evidence" value="ECO:0007669"/>
    <property type="project" value="TreeGrafter"/>
</dbReference>
<dbReference type="Gene3D" id="3.40.50.12780">
    <property type="entry name" value="N-terminal domain of ligase-like"/>
    <property type="match status" value="1"/>
</dbReference>
<gene>
    <name evidence="4" type="ORF">Triagg1_7438</name>
</gene>
<reference evidence="4" key="1">
    <citation type="submission" date="2023-11" db="EMBL/GenBank/DDBJ databases">
        <title>The genome sequences of three competitors of mushroom-forming fungi.</title>
        <authorList>
            <person name="Beijen E."/>
            <person name="Ohm R.A."/>
        </authorList>
    </citation>
    <scope>NUCLEOTIDE SEQUENCE</scope>
    <source>
        <strain evidence="4">CBS 100526</strain>
    </source>
</reference>
<dbReference type="PANTHER" id="PTHR43201">
    <property type="entry name" value="ACYL-COA SYNTHETASE"/>
    <property type="match status" value="1"/>
</dbReference>
<evidence type="ECO:0000313" key="5">
    <source>
        <dbReference type="Proteomes" id="UP001273209"/>
    </source>
</evidence>
<feature type="transmembrane region" description="Helical" evidence="2">
    <location>
        <begin position="111"/>
        <end position="134"/>
    </location>
</feature>
<dbReference type="CDD" id="cd04433">
    <property type="entry name" value="AFD_class_I"/>
    <property type="match status" value="1"/>
</dbReference>
<accession>A0AAE1J268</accession>
<dbReference type="GO" id="GO:0031956">
    <property type="term" value="F:medium-chain fatty acid-CoA ligase activity"/>
    <property type="evidence" value="ECO:0007669"/>
    <property type="project" value="TreeGrafter"/>
</dbReference>
<dbReference type="InterPro" id="IPR020845">
    <property type="entry name" value="AMP-binding_CS"/>
</dbReference>